<comment type="subcellular location">
    <subcellularLocation>
        <location evidence="1">Membrane</location>
        <topology evidence="1">Multi-pass membrane protein</topology>
    </subcellularLocation>
</comment>
<evidence type="ECO:0000256" key="3">
    <source>
        <dbReference type="ARBA" id="ARBA00022692"/>
    </source>
</evidence>
<evidence type="ECO:0000256" key="6">
    <source>
        <dbReference type="SAM" id="MobiDB-lite"/>
    </source>
</evidence>
<dbReference type="GO" id="GO:0016020">
    <property type="term" value="C:membrane"/>
    <property type="evidence" value="ECO:0007669"/>
    <property type="project" value="UniProtKB-SubCell"/>
</dbReference>
<feature type="region of interest" description="Disordered" evidence="6">
    <location>
        <begin position="1"/>
        <end position="56"/>
    </location>
</feature>
<evidence type="ECO:0000256" key="4">
    <source>
        <dbReference type="ARBA" id="ARBA00022989"/>
    </source>
</evidence>
<sequence length="536" mass="57130">MTPSPNQNSDVTTVESISDDNAGDGLKRHKFEFESGGSISNSSSDDDDCFRSNEGTPVSQKRHLCRWTGLRLPRPSTPLGNFLLMAVLFSANHATVSSCLSLATTQLGDVVGGNQSAVLYLTYTLSAVTGATYVVKRWGPRDALAFGTGLYCLYVGCFLVATVRRDDVAFAKASLYVGAAVGGIGGGFLWTAQGSFFARAAEDHAAGKGVSNKEATSALGGWFACIYLSGEVLLKLLSSFLVEGVGAKWCWVFGLYTIVAVTSSAGMGLMVRDCRQTFDANIADLENISDDDINDDVTTLRNIMAAWDLLVSDPKMKHLAGLNAAFGVSSAFVNSFVNGVVVPIALGSDDGEKDTSGYVGSLSALTPAVAAVVSVPFGELARRTGKGPVLVTGALAFFLTGFLFAAKPRLATWDWASLAAVYSVLGIGRATFEGTLRATFADYFPGEQEGAFANIVLQNGLSSAAGFALSTSFPCIEEGTYCVEYRDGSMHNVLAFEVIVMITALWGILGYWRAAVLRKREKKAYEVRQRMYQQLT</sequence>
<dbReference type="Pfam" id="PF05978">
    <property type="entry name" value="UNC-93"/>
    <property type="match status" value="1"/>
</dbReference>
<dbReference type="SUPFAM" id="SSF103473">
    <property type="entry name" value="MFS general substrate transporter"/>
    <property type="match status" value="1"/>
</dbReference>
<dbReference type="InterPro" id="IPR051951">
    <property type="entry name" value="UNC-93_regulatory"/>
</dbReference>
<dbReference type="EMBL" id="HBKQ01031878">
    <property type="protein sequence ID" value="CAE2251829.1"/>
    <property type="molecule type" value="Transcribed_RNA"/>
</dbReference>
<dbReference type="GO" id="GO:0022857">
    <property type="term" value="F:transmembrane transporter activity"/>
    <property type="evidence" value="ECO:0007669"/>
    <property type="project" value="InterPro"/>
</dbReference>
<dbReference type="AlphaFoldDB" id="A0A7S4J523"/>
<keyword evidence="5 7" id="KW-0472">Membrane</keyword>
<evidence type="ECO:0000256" key="5">
    <source>
        <dbReference type="ARBA" id="ARBA00023136"/>
    </source>
</evidence>
<gene>
    <name evidence="8" type="ORF">OAUR00152_LOCUS21730</name>
</gene>
<feature type="transmembrane region" description="Helical" evidence="7">
    <location>
        <begin position="143"/>
        <end position="163"/>
    </location>
</feature>
<evidence type="ECO:0000256" key="1">
    <source>
        <dbReference type="ARBA" id="ARBA00004141"/>
    </source>
</evidence>
<feature type="transmembrane region" description="Helical" evidence="7">
    <location>
        <begin position="358"/>
        <end position="377"/>
    </location>
</feature>
<name>A0A7S4J523_9STRA</name>
<feature type="transmembrane region" description="Helical" evidence="7">
    <location>
        <begin position="493"/>
        <end position="512"/>
    </location>
</feature>
<organism evidence="8">
    <name type="scientific">Odontella aurita</name>
    <dbReference type="NCBI Taxonomy" id="265563"/>
    <lineage>
        <taxon>Eukaryota</taxon>
        <taxon>Sar</taxon>
        <taxon>Stramenopiles</taxon>
        <taxon>Ochrophyta</taxon>
        <taxon>Bacillariophyta</taxon>
        <taxon>Mediophyceae</taxon>
        <taxon>Biddulphiophycidae</taxon>
        <taxon>Eupodiscales</taxon>
        <taxon>Odontellaceae</taxon>
        <taxon>Odontella</taxon>
    </lineage>
</organism>
<feature type="transmembrane region" description="Helical" evidence="7">
    <location>
        <begin position="324"/>
        <end position="346"/>
    </location>
</feature>
<evidence type="ECO:0000313" key="8">
    <source>
        <dbReference type="EMBL" id="CAE2251829.1"/>
    </source>
</evidence>
<protein>
    <recommendedName>
        <fullName evidence="9">Major facilitator superfamily (MFS) profile domain-containing protein</fullName>
    </recommendedName>
</protein>
<feature type="transmembrane region" description="Helical" evidence="7">
    <location>
        <begin position="117"/>
        <end position="136"/>
    </location>
</feature>
<dbReference type="InterPro" id="IPR010291">
    <property type="entry name" value="Ion_channel_UNC-93"/>
</dbReference>
<dbReference type="Gene3D" id="1.20.1250.20">
    <property type="entry name" value="MFS general substrate transporter like domains"/>
    <property type="match status" value="2"/>
</dbReference>
<feature type="transmembrane region" description="Helical" evidence="7">
    <location>
        <begin position="175"/>
        <end position="198"/>
    </location>
</feature>
<feature type="compositionally biased region" description="Polar residues" evidence="6">
    <location>
        <begin position="1"/>
        <end position="16"/>
    </location>
</feature>
<reference evidence="8" key="1">
    <citation type="submission" date="2021-01" db="EMBL/GenBank/DDBJ databases">
        <authorList>
            <person name="Corre E."/>
            <person name="Pelletier E."/>
            <person name="Niang G."/>
            <person name="Scheremetjew M."/>
            <person name="Finn R."/>
            <person name="Kale V."/>
            <person name="Holt S."/>
            <person name="Cochrane G."/>
            <person name="Meng A."/>
            <person name="Brown T."/>
            <person name="Cohen L."/>
        </authorList>
    </citation>
    <scope>NUCLEOTIDE SEQUENCE</scope>
    <source>
        <strain evidence="8">Isolate 1302-5</strain>
    </source>
</reference>
<feature type="transmembrane region" description="Helical" evidence="7">
    <location>
        <begin position="82"/>
        <end position="105"/>
    </location>
</feature>
<evidence type="ECO:0000256" key="2">
    <source>
        <dbReference type="ARBA" id="ARBA00009172"/>
    </source>
</evidence>
<feature type="transmembrane region" description="Helical" evidence="7">
    <location>
        <begin position="253"/>
        <end position="271"/>
    </location>
</feature>
<dbReference type="InterPro" id="IPR011701">
    <property type="entry name" value="MFS"/>
</dbReference>
<dbReference type="PANTHER" id="PTHR19444:SF13">
    <property type="entry name" value="PROTEIN UNC-93 HOMOLOG A"/>
    <property type="match status" value="1"/>
</dbReference>
<dbReference type="PANTHER" id="PTHR19444">
    <property type="entry name" value="UNC-93 RELATED"/>
    <property type="match status" value="1"/>
</dbReference>
<evidence type="ECO:0008006" key="9">
    <source>
        <dbReference type="Google" id="ProtNLM"/>
    </source>
</evidence>
<proteinExistence type="inferred from homology"/>
<feature type="transmembrane region" description="Helical" evidence="7">
    <location>
        <begin position="389"/>
        <end position="406"/>
    </location>
</feature>
<evidence type="ECO:0000256" key="7">
    <source>
        <dbReference type="SAM" id="Phobius"/>
    </source>
</evidence>
<accession>A0A7S4J523</accession>
<dbReference type="Pfam" id="PF07690">
    <property type="entry name" value="MFS_1"/>
    <property type="match status" value="1"/>
</dbReference>
<comment type="similarity">
    <text evidence="2">Belongs to the unc-93 family.</text>
</comment>
<dbReference type="InterPro" id="IPR036259">
    <property type="entry name" value="MFS_trans_sf"/>
</dbReference>
<keyword evidence="4 7" id="KW-1133">Transmembrane helix</keyword>
<keyword evidence="3 7" id="KW-0812">Transmembrane</keyword>